<dbReference type="InterPro" id="IPR001036">
    <property type="entry name" value="Acrflvin-R"/>
</dbReference>
<evidence type="ECO:0000256" key="1">
    <source>
        <dbReference type="SAM" id="MobiDB-lite"/>
    </source>
</evidence>
<dbReference type="GO" id="GO:0016020">
    <property type="term" value="C:membrane"/>
    <property type="evidence" value="ECO:0007669"/>
    <property type="project" value="InterPro"/>
</dbReference>
<comment type="caution">
    <text evidence="2">The sequence shown here is derived from an EMBL/GenBank/DDBJ whole genome shotgun (WGS) entry which is preliminary data.</text>
</comment>
<dbReference type="eggNOG" id="COG0841">
    <property type="taxonomic scope" value="Bacteria"/>
</dbReference>
<dbReference type="InterPro" id="IPR027463">
    <property type="entry name" value="AcrB_DN_DC_subdom"/>
</dbReference>
<protein>
    <submittedName>
        <fullName evidence="2">Cation/multidrug efflux pump</fullName>
    </submittedName>
</protein>
<dbReference type="AlphaFoldDB" id="A0A090QXP1"/>
<organism evidence="2 3">
    <name type="scientific">Photobacterium aphoticum</name>
    <dbReference type="NCBI Taxonomy" id="754436"/>
    <lineage>
        <taxon>Bacteria</taxon>
        <taxon>Pseudomonadati</taxon>
        <taxon>Pseudomonadota</taxon>
        <taxon>Gammaproteobacteria</taxon>
        <taxon>Vibrionales</taxon>
        <taxon>Vibrionaceae</taxon>
        <taxon>Photobacterium</taxon>
    </lineage>
</organism>
<evidence type="ECO:0000313" key="2">
    <source>
        <dbReference type="EMBL" id="GAL07003.1"/>
    </source>
</evidence>
<proteinExistence type="predicted"/>
<dbReference type="GO" id="GO:0022857">
    <property type="term" value="F:transmembrane transporter activity"/>
    <property type="evidence" value="ECO:0007669"/>
    <property type="project" value="InterPro"/>
</dbReference>
<dbReference type="Pfam" id="PF00873">
    <property type="entry name" value="ACR_tran"/>
    <property type="match status" value="1"/>
</dbReference>
<dbReference type="EMBL" id="BBMN01000014">
    <property type="protein sequence ID" value="GAL07003.1"/>
    <property type="molecule type" value="Genomic_DNA"/>
</dbReference>
<gene>
    <name evidence="2" type="ORF">JCM19237_3008</name>
</gene>
<feature type="compositionally biased region" description="Basic residues" evidence="1">
    <location>
        <begin position="104"/>
        <end position="115"/>
    </location>
</feature>
<accession>A0A090QXP1</accession>
<dbReference type="Gene3D" id="3.30.2090.10">
    <property type="entry name" value="Multidrug efflux transporter AcrB TolC docking domain, DN and DC subdomains"/>
    <property type="match status" value="1"/>
</dbReference>
<dbReference type="Proteomes" id="UP000029227">
    <property type="component" value="Unassembled WGS sequence"/>
</dbReference>
<dbReference type="STRING" id="754436.JCM19237_3008"/>
<name>A0A090QXP1_9GAMM</name>
<reference evidence="2 3" key="1">
    <citation type="journal article" date="2014" name="Genome Announc.">
        <title>Draft Genome Sequences of Two Vibrionaceae Species, Vibrio ponticus C121 and Photobacterium aphoticum C119, Isolated as Coral Reef Microbiota.</title>
        <authorList>
            <person name="Al-saari N."/>
            <person name="Meirelles P.M."/>
            <person name="Mino S."/>
            <person name="Suda W."/>
            <person name="Oshima K."/>
            <person name="Hattori M."/>
            <person name="Ohkuma M."/>
            <person name="Thompson F.L."/>
            <person name="Gomez-Gil B."/>
            <person name="Sawabe T."/>
            <person name="Sawabe T."/>
        </authorList>
    </citation>
    <scope>NUCLEOTIDE SEQUENCE [LARGE SCALE GENOMIC DNA]</scope>
    <source>
        <strain evidence="2 3">JCM 19237</strain>
    </source>
</reference>
<evidence type="ECO:0000313" key="3">
    <source>
        <dbReference type="Proteomes" id="UP000029227"/>
    </source>
</evidence>
<feature type="region of interest" description="Disordered" evidence="1">
    <location>
        <begin position="86"/>
        <end position="115"/>
    </location>
</feature>
<sequence>MNDIANKISRQNIKLPSGSIETQDRNLLLRFDEQKITPETLAHTVIGADSAGAVIRLGDVATITDRFALDEQRCCLTARHRPCSKSARTKPMMHCGSKSGWRPLWRRKMPARPQG</sequence>
<dbReference type="SUPFAM" id="SSF82714">
    <property type="entry name" value="Multidrug efflux transporter AcrB TolC docking domain, DN and DC subdomains"/>
    <property type="match status" value="1"/>
</dbReference>